<dbReference type="InterPro" id="IPR038247">
    <property type="entry name" value="Jag_N_dom_sf"/>
</dbReference>
<evidence type="ECO:0000259" key="2">
    <source>
        <dbReference type="SMART" id="SM01245"/>
    </source>
</evidence>
<dbReference type="Pfam" id="PF14804">
    <property type="entry name" value="Jag_N"/>
    <property type="match status" value="1"/>
</dbReference>
<dbReference type="InterPro" id="IPR046866">
    <property type="entry name" value="FapA_N"/>
</dbReference>
<dbReference type="InterPro" id="IPR046865">
    <property type="entry name" value="FapA_b_solenoid"/>
</dbReference>
<proteinExistence type="predicted"/>
<gene>
    <name evidence="3" type="ORF">P8V03_00945</name>
</gene>
<evidence type="ECO:0000256" key="1">
    <source>
        <dbReference type="PROSITE-ProRule" id="PRU00182"/>
    </source>
</evidence>
<dbReference type="EMBL" id="JARUJP010000001">
    <property type="protein sequence ID" value="MDW8799718.1"/>
    <property type="molecule type" value="Genomic_DNA"/>
</dbReference>
<dbReference type="Pfam" id="PF03961">
    <property type="entry name" value="FapA"/>
    <property type="match status" value="1"/>
</dbReference>
<dbReference type="Proteomes" id="UP001281656">
    <property type="component" value="Unassembled WGS sequence"/>
</dbReference>
<dbReference type="InterPro" id="IPR005646">
    <property type="entry name" value="FapA"/>
</dbReference>
<keyword evidence="1" id="KW-0694">RNA-binding</keyword>
<dbReference type="Gene3D" id="3.30.30.80">
    <property type="entry name" value="probable RNA-binding protein from clostridium symbiosum atcc 14940"/>
    <property type="match status" value="1"/>
</dbReference>
<reference evidence="3 4" key="1">
    <citation type="submission" date="2023-04" db="EMBL/GenBank/DDBJ databases">
        <title>Clostridium tannerae sp. nov., isolated from the fecal material of an alpaca.</title>
        <authorList>
            <person name="Miller S."/>
            <person name="Hendry M."/>
            <person name="King J."/>
            <person name="Sankaranarayanan K."/>
            <person name="Lawson P.A."/>
        </authorList>
    </citation>
    <scope>NUCLEOTIDE SEQUENCE [LARGE SCALE GENOMIC DNA]</scope>
    <source>
        <strain evidence="3 4">A1-XYC3</strain>
    </source>
</reference>
<comment type="caution">
    <text evidence="3">The sequence shown here is derived from an EMBL/GenBank/DDBJ whole genome shotgun (WGS) entry which is preliminary data.</text>
</comment>
<accession>A0ABU4JP19</accession>
<dbReference type="RefSeq" id="WP_318796411.1">
    <property type="nucleotide sequence ID" value="NZ_JARUJP010000001.1"/>
</dbReference>
<dbReference type="PROSITE" id="PS50889">
    <property type="entry name" value="S4"/>
    <property type="match status" value="1"/>
</dbReference>
<sequence length="657" mass="73244">MKKVYGAATVELCIEKACEDLGILRENLDYKVLEEKKSLFRKKALIEVEIPEENIGLEADRVLEEDENFKEEDGTVTIADGKIIVKNPEKDGKAAEILVSNNLKVVINGEEVKVRKEVYENDNIEIFFQENKASRELKISLSENYTEAYATIIYEPKNIYKLKDKRENKLVTLEPEIVSQINPPKYNIGEVKEELLNNNVVYGIIEENLKQCVENSCKKFLIARGQQVKNGQNDTVEIKFKMETDLKKLEEDKVGNIDFKSIGSVEAVHKGDVIAVRHIGEEGQDGYDITGKVKKHKVGKKLKLKAGEGCILVDENTIAAAIDGKPCVKNNTFYVYQLHEVRSDVDLKTGNIKFIGDVIVYGSVQEGMEIQCGNALNIEKDVERAKIKANGNIEIKGNVIASKIFAGGEDVKKIKTLNDLQALKDRINALMQAVEEIKKFNLLGVDRKDGEIVKILIENKFRMLPKLCINVITDIRLLDDSMGSSDSNNLTDLIKGKLLGISPITIKHYSELDLIINYIDEIITILNATLSLPVNVKVAYCQDCSINSSGDIFITGRGEYISDITANGSIYFTEEKSVARGGVLKAKKEIKCRTVGSTAGVATKLQVEKEGHIWIDVAYQNTIIAVGSRELVLDVPSKNVHGYLDSSDDIVVDRLNL</sequence>
<dbReference type="PANTHER" id="PTHR38032">
    <property type="entry name" value="POLYMERASE-RELATED"/>
    <property type="match status" value="1"/>
</dbReference>
<keyword evidence="4" id="KW-1185">Reference proteome</keyword>
<protein>
    <submittedName>
        <fullName evidence="3">FapA family protein</fullName>
    </submittedName>
</protein>
<dbReference type="InterPro" id="IPR032782">
    <property type="entry name" value="KhpB_N"/>
</dbReference>
<organism evidence="3 4">
    <name type="scientific">Clostridium tanneri</name>
    <dbReference type="NCBI Taxonomy" id="3037988"/>
    <lineage>
        <taxon>Bacteria</taxon>
        <taxon>Bacillati</taxon>
        <taxon>Bacillota</taxon>
        <taxon>Clostridia</taxon>
        <taxon>Eubacteriales</taxon>
        <taxon>Clostridiaceae</taxon>
        <taxon>Clostridium</taxon>
    </lineage>
</organism>
<evidence type="ECO:0000313" key="3">
    <source>
        <dbReference type="EMBL" id="MDW8799718.1"/>
    </source>
</evidence>
<name>A0ABU4JP19_9CLOT</name>
<dbReference type="PANTHER" id="PTHR38032:SF1">
    <property type="entry name" value="RNA-BINDING PROTEIN KHPB N-TERMINAL DOMAIN-CONTAINING PROTEIN"/>
    <property type="match status" value="1"/>
</dbReference>
<feature type="domain" description="RNA-binding protein KhpB N-terminal" evidence="2">
    <location>
        <begin position="4"/>
        <end position="51"/>
    </location>
</feature>
<dbReference type="Pfam" id="PF20250">
    <property type="entry name" value="FapA_N"/>
    <property type="match status" value="1"/>
</dbReference>
<evidence type="ECO:0000313" key="4">
    <source>
        <dbReference type="Proteomes" id="UP001281656"/>
    </source>
</evidence>
<dbReference type="SMART" id="SM01245">
    <property type="entry name" value="Jag_N"/>
    <property type="match status" value="1"/>
</dbReference>